<reference evidence="1" key="1">
    <citation type="submission" date="2022-07" db="EMBL/GenBank/DDBJ databases">
        <title>Genome Sequence of Lecanicillium saksenae.</title>
        <authorList>
            <person name="Buettner E."/>
        </authorList>
    </citation>
    <scope>NUCLEOTIDE SEQUENCE</scope>
    <source>
        <strain evidence="1">VT-O1</strain>
    </source>
</reference>
<evidence type="ECO:0000313" key="2">
    <source>
        <dbReference type="Proteomes" id="UP001148737"/>
    </source>
</evidence>
<comment type="caution">
    <text evidence="1">The sequence shown here is derived from an EMBL/GenBank/DDBJ whole genome shotgun (WGS) entry which is preliminary data.</text>
</comment>
<dbReference type="EMBL" id="JANAKD010001252">
    <property type="protein sequence ID" value="KAJ3481521.1"/>
    <property type="molecule type" value="Genomic_DNA"/>
</dbReference>
<keyword evidence="2" id="KW-1185">Reference proteome</keyword>
<proteinExistence type="predicted"/>
<accession>A0ACC1QKT8</accession>
<gene>
    <name evidence="1" type="ORF">NLG97_g7801</name>
</gene>
<sequence>MPAATADVSNNGSIIAQDSGSSSIGEPQRQQQQPGQQAQSERELGSLCSSLQAAAAAANNDVREYLLTHSNQRANIVALSRELVEIQTAAKLLVRHCSVSAHESSEQSLLSPVLERLIAVVHLAGKIVADVTNTLESSSSGSTSRNQEALSPEQVTARVGNLTATANICATALNLGLDAMAV</sequence>
<organism evidence="1 2">
    <name type="scientific">Lecanicillium saksenae</name>
    <dbReference type="NCBI Taxonomy" id="468837"/>
    <lineage>
        <taxon>Eukaryota</taxon>
        <taxon>Fungi</taxon>
        <taxon>Dikarya</taxon>
        <taxon>Ascomycota</taxon>
        <taxon>Pezizomycotina</taxon>
        <taxon>Sordariomycetes</taxon>
        <taxon>Hypocreomycetidae</taxon>
        <taxon>Hypocreales</taxon>
        <taxon>Cordycipitaceae</taxon>
        <taxon>Lecanicillium</taxon>
    </lineage>
</organism>
<evidence type="ECO:0000313" key="1">
    <source>
        <dbReference type="EMBL" id="KAJ3481521.1"/>
    </source>
</evidence>
<dbReference type="Proteomes" id="UP001148737">
    <property type="component" value="Unassembled WGS sequence"/>
</dbReference>
<name>A0ACC1QKT8_9HYPO</name>
<protein>
    <submittedName>
        <fullName evidence="1">Uncharacterized protein</fullName>
    </submittedName>
</protein>